<gene>
    <name evidence="1" type="ORF">HNP60_003543</name>
</gene>
<evidence type="ECO:0000313" key="1">
    <source>
        <dbReference type="EMBL" id="MBB5987569.1"/>
    </source>
</evidence>
<sequence>MRQLEKECAAMARRMLDAELVAIGRRTLESTRVSALQAAVQHELRTRDIQE</sequence>
<keyword evidence="2" id="KW-1185">Reference proteome</keyword>
<evidence type="ECO:0000313" key="2">
    <source>
        <dbReference type="Proteomes" id="UP001138540"/>
    </source>
</evidence>
<comment type="caution">
    <text evidence="1">The sequence shown here is derived from an EMBL/GenBank/DDBJ whole genome shotgun (WGS) entry which is preliminary data.</text>
</comment>
<dbReference type="Proteomes" id="UP001138540">
    <property type="component" value="Unassembled WGS sequence"/>
</dbReference>
<reference evidence="1 2" key="1">
    <citation type="submission" date="2020-08" db="EMBL/GenBank/DDBJ databases">
        <title>Exploring microbial biodiversity for novel pathways involved in the catabolism of aromatic compounds derived from lignin.</title>
        <authorList>
            <person name="Elkins J."/>
        </authorList>
    </citation>
    <scope>NUCLEOTIDE SEQUENCE [LARGE SCALE GENOMIC DNA]</scope>
    <source>
        <strain evidence="1 2">B1D3A</strain>
    </source>
</reference>
<dbReference type="EMBL" id="JACHKA010000001">
    <property type="protein sequence ID" value="MBB5987569.1"/>
    <property type="molecule type" value="Genomic_DNA"/>
</dbReference>
<accession>A0ABR6NJW3</accession>
<name>A0ABR6NJW3_9SPHN</name>
<protein>
    <submittedName>
        <fullName evidence="1">Uncharacterized protein</fullName>
    </submittedName>
</protein>
<organism evidence="1 2">
    <name type="scientific">Sphingobium lignivorans</name>
    <dbReference type="NCBI Taxonomy" id="2735886"/>
    <lineage>
        <taxon>Bacteria</taxon>
        <taxon>Pseudomonadati</taxon>
        <taxon>Pseudomonadota</taxon>
        <taxon>Alphaproteobacteria</taxon>
        <taxon>Sphingomonadales</taxon>
        <taxon>Sphingomonadaceae</taxon>
        <taxon>Sphingobium</taxon>
    </lineage>
</organism>
<proteinExistence type="predicted"/>
<dbReference type="RefSeq" id="WP_184156165.1">
    <property type="nucleotide sequence ID" value="NZ_JACHKA010000001.1"/>
</dbReference>